<keyword evidence="14" id="KW-1185">Reference proteome</keyword>
<keyword evidence="8" id="KW-0406">Ion transport</keyword>
<dbReference type="InterPro" id="IPR039426">
    <property type="entry name" value="TonB-dep_rcpt-like"/>
</dbReference>
<evidence type="ECO:0000256" key="2">
    <source>
        <dbReference type="ARBA" id="ARBA00022448"/>
    </source>
</evidence>
<dbReference type="PANTHER" id="PTHR32552">
    <property type="entry name" value="FERRICHROME IRON RECEPTOR-RELATED"/>
    <property type="match status" value="1"/>
</dbReference>
<evidence type="ECO:0000256" key="6">
    <source>
        <dbReference type="ARBA" id="ARBA00022729"/>
    </source>
</evidence>
<reference evidence="14" key="1">
    <citation type="submission" date="2019-04" db="EMBL/GenBank/DDBJ databases">
        <title>Complete genome sequence of Sphingomonas sp. W1-2-3.</title>
        <authorList>
            <person name="Im W.T."/>
        </authorList>
    </citation>
    <scope>NUCLEOTIDE SEQUENCE [LARGE SCALE GENOMIC DNA]</scope>
    <source>
        <strain evidence="14">W1-2-3</strain>
    </source>
</reference>
<keyword evidence="3" id="KW-1134">Transmembrane beta strand</keyword>
<evidence type="ECO:0000256" key="7">
    <source>
        <dbReference type="ARBA" id="ARBA00023004"/>
    </source>
</evidence>
<name>A0A4D7C1K7_9SPHN</name>
<keyword evidence="7" id="KW-0408">Iron</keyword>
<evidence type="ECO:0000256" key="1">
    <source>
        <dbReference type="ARBA" id="ARBA00004571"/>
    </source>
</evidence>
<sequence length="529" mass="57381">MAGDYRRHLRQLQAAAVHARSRGPVSDTLSIRLTGEVERSGTFVDFQDIDRDNIALTLRWQPAEWAVGHLVTEYVERRTRSNPGLPVVGTVVSNGVADIPRSRFLAEPGFSDLSASSPLVQAWVDFSLGGGWTLTPRLQYSQLKTPFTEIRVRGVEADDPTQVRRTGRIGAEDDDYIIAQLDLAGSVKTGPLTHRLLAGFEFDRERSTFLQSNFVSVPSINALNPVYLTARPETAFGFDFRQALNGYAVYFQDRIEITDAIELLGGVRQSWLNNDGYFSTDPTDLGPVDEANITSTTWQIGATWKLGHGFSLYTGYNTGFDVENVFGLRTVSGNPLPPETSNQVELGCAMAGKTCASASPASRSAARMWPGMISITPASRAIGDLRVRGVEIEGDWRPLEALTLSGGYAYLRGQITGSADAAEIGGRIADVPRSTGTVRATADLGHGLELRGGVSYVGSRAVANASAVSLDDYAVADIGLGYRWRRVRLDLSINNLANARFFTVANQGNANVVYPGDPRTVSGRIAVTW</sequence>
<gene>
    <name evidence="13" type="ORF">E6W36_08790</name>
</gene>
<dbReference type="EMBL" id="CP039704">
    <property type="protein sequence ID" value="QCI79604.1"/>
    <property type="molecule type" value="Genomic_DNA"/>
</dbReference>
<evidence type="ECO:0000313" key="13">
    <source>
        <dbReference type="EMBL" id="QCI79604.1"/>
    </source>
</evidence>
<evidence type="ECO:0000256" key="8">
    <source>
        <dbReference type="ARBA" id="ARBA00023065"/>
    </source>
</evidence>
<keyword evidence="4" id="KW-0410">Iron transport</keyword>
<evidence type="ECO:0000313" key="14">
    <source>
        <dbReference type="Proteomes" id="UP000298714"/>
    </source>
</evidence>
<protein>
    <submittedName>
        <fullName evidence="13">TonB-dependent receptor</fullName>
    </submittedName>
</protein>
<dbReference type="AlphaFoldDB" id="A0A4D7C1K7"/>
<feature type="domain" description="TonB-dependent receptor-like beta-barrel" evidence="12">
    <location>
        <begin position="379"/>
        <end position="496"/>
    </location>
</feature>
<evidence type="ECO:0000256" key="11">
    <source>
        <dbReference type="ARBA" id="ARBA00023237"/>
    </source>
</evidence>
<keyword evidence="11" id="KW-0998">Cell outer membrane</keyword>
<keyword evidence="2" id="KW-0813">Transport</keyword>
<dbReference type="KEGG" id="hgn:E6W36_08790"/>
<dbReference type="InterPro" id="IPR000531">
    <property type="entry name" value="Beta-barrel_TonB"/>
</dbReference>
<proteinExistence type="predicted"/>
<dbReference type="RefSeq" id="WP_222872411.1">
    <property type="nucleotide sequence ID" value="NZ_CP039704.1"/>
</dbReference>
<dbReference type="Gene3D" id="2.40.170.20">
    <property type="entry name" value="TonB-dependent receptor, beta-barrel domain"/>
    <property type="match status" value="1"/>
</dbReference>
<evidence type="ECO:0000256" key="10">
    <source>
        <dbReference type="ARBA" id="ARBA00023136"/>
    </source>
</evidence>
<evidence type="ECO:0000256" key="9">
    <source>
        <dbReference type="ARBA" id="ARBA00023077"/>
    </source>
</evidence>
<keyword evidence="5" id="KW-0812">Transmembrane</keyword>
<keyword evidence="10" id="KW-0472">Membrane</keyword>
<keyword evidence="6" id="KW-0732">Signal</keyword>
<evidence type="ECO:0000259" key="12">
    <source>
        <dbReference type="Pfam" id="PF00593"/>
    </source>
</evidence>
<accession>A0A4D7C1K7</accession>
<dbReference type="InterPro" id="IPR036942">
    <property type="entry name" value="Beta-barrel_TonB_sf"/>
</dbReference>
<organism evidence="13 14">
    <name type="scientific">Hankyongella ginsenosidimutans</name>
    <dbReference type="NCBI Taxonomy" id="1763828"/>
    <lineage>
        <taxon>Bacteria</taxon>
        <taxon>Pseudomonadati</taxon>
        <taxon>Pseudomonadota</taxon>
        <taxon>Alphaproteobacteria</taxon>
        <taxon>Sphingomonadales</taxon>
        <taxon>Sphingomonadaceae</taxon>
        <taxon>Hankyongella</taxon>
    </lineage>
</organism>
<dbReference type="SUPFAM" id="SSF56935">
    <property type="entry name" value="Porins"/>
    <property type="match status" value="1"/>
</dbReference>
<dbReference type="Proteomes" id="UP000298714">
    <property type="component" value="Chromosome"/>
</dbReference>
<dbReference type="GO" id="GO:0009279">
    <property type="term" value="C:cell outer membrane"/>
    <property type="evidence" value="ECO:0007669"/>
    <property type="project" value="UniProtKB-SubCell"/>
</dbReference>
<dbReference type="GO" id="GO:0015344">
    <property type="term" value="F:siderophore uptake transmembrane transporter activity"/>
    <property type="evidence" value="ECO:0007669"/>
    <property type="project" value="TreeGrafter"/>
</dbReference>
<dbReference type="PANTHER" id="PTHR32552:SF68">
    <property type="entry name" value="FERRICHROME OUTER MEMBRANE TRANSPORTER_PHAGE RECEPTOR"/>
    <property type="match status" value="1"/>
</dbReference>
<evidence type="ECO:0000256" key="3">
    <source>
        <dbReference type="ARBA" id="ARBA00022452"/>
    </source>
</evidence>
<feature type="domain" description="TonB-dependent receptor-like beta-barrel" evidence="12">
    <location>
        <begin position="78"/>
        <end position="347"/>
    </location>
</feature>
<evidence type="ECO:0000256" key="4">
    <source>
        <dbReference type="ARBA" id="ARBA00022496"/>
    </source>
</evidence>
<keyword evidence="9" id="KW-0798">TonB box</keyword>
<evidence type="ECO:0000256" key="5">
    <source>
        <dbReference type="ARBA" id="ARBA00022692"/>
    </source>
</evidence>
<dbReference type="Pfam" id="PF00593">
    <property type="entry name" value="TonB_dep_Rec_b-barrel"/>
    <property type="match status" value="2"/>
</dbReference>
<keyword evidence="13" id="KW-0675">Receptor</keyword>
<comment type="subcellular location">
    <subcellularLocation>
        <location evidence="1">Cell outer membrane</location>
        <topology evidence="1">Multi-pass membrane protein</topology>
    </subcellularLocation>
</comment>